<reference evidence="7" key="1">
    <citation type="submission" date="2014-02" db="EMBL/GenBank/DDBJ databases">
        <authorList>
            <person name="Genoscope - CEA"/>
        </authorList>
    </citation>
    <scope>NUCLEOTIDE SEQUENCE</scope>
    <source>
        <strain evidence="7">LS3</strain>
    </source>
</reference>
<dbReference type="PIRSF" id="PIRSF006060">
    <property type="entry name" value="AA_transporter"/>
    <property type="match status" value="1"/>
</dbReference>
<evidence type="ECO:0000256" key="1">
    <source>
        <dbReference type="ARBA" id="ARBA00004141"/>
    </source>
</evidence>
<feature type="transmembrane region" description="Helical" evidence="6">
    <location>
        <begin position="424"/>
        <end position="447"/>
    </location>
</feature>
<keyword evidence="2" id="KW-0813">Transport</keyword>
<feature type="transmembrane region" description="Helical" evidence="6">
    <location>
        <begin position="45"/>
        <end position="71"/>
    </location>
</feature>
<sequence length="517" mass="56990">MDDEKELEKVGYAQELKRTFSLWSMIGFCFSIVGCWAAISGSLSTVMVAGGPVVLFWGWLGVGGLSMFVAFSMAEICSSFPVCGGQYSWVLFLGMEDWWGRALSYVTACIQMGGLNCMGSTALYMVGQYCEGMIVLRSAEGTEAKNWHVVLISWALLFGVTMFNIFCNWLQHHVSSFALFWSMFAFVLSSIVVLAVNDEKQTGSFVFTQFVNDSGWTNIGMVVIIGIMQSAYGMCTYDAPAHMCEELAHASRDAPRAIVICVVIGFITGFCYILVLMFSIHNVEDVATTPTGVAILEIFYQATSSKAGAIGLQTLIMMCQVFASNALLVENSRSVYALARDGAFPKFISNRLRTIHQGLDVPIWAIVISAIFEAIWVAILFGSTEAFFTVLSVATIGLYISYLMPIAVAIFRRNQLRDERFYSLGKWGLCCNIVASIYLLFCSIFFFFPSEMPVSASNMNYACVAFGIIALLGLLCWVGGGRKYYAVEVMAGDTEHLEDNEEIDREKIPASITVSEV</sequence>
<dbReference type="PROSITE" id="PS00218">
    <property type="entry name" value="AMINO_ACID_PERMEASE_1"/>
    <property type="match status" value="1"/>
</dbReference>
<reference evidence="7" key="2">
    <citation type="submission" date="2014-06" db="EMBL/GenBank/DDBJ databases">
        <title>The complete genome of Blastobotrys (Arxula) adeninivorans LS3 - a yeast of biotechnological interest.</title>
        <authorList>
            <person name="Kunze G."/>
            <person name="Gaillardin C."/>
            <person name="Czernicka M."/>
            <person name="Durrens P."/>
            <person name="Martin T."/>
            <person name="Boer E."/>
            <person name="Gabaldon T."/>
            <person name="Cruz J."/>
            <person name="Talla E."/>
            <person name="Marck C."/>
            <person name="Goffeau A."/>
            <person name="Barbe V."/>
            <person name="Baret P."/>
            <person name="Baronian K."/>
            <person name="Beier S."/>
            <person name="Bleykasten C."/>
            <person name="Bode R."/>
            <person name="Casaregola S."/>
            <person name="Despons L."/>
            <person name="Fairhead C."/>
            <person name="Giersberg M."/>
            <person name="Gierski P."/>
            <person name="Hahnel U."/>
            <person name="Hartmann A."/>
            <person name="Jankowska D."/>
            <person name="Jubin C."/>
            <person name="Jung P."/>
            <person name="Lafontaine I."/>
            <person name="Leh-Louis V."/>
            <person name="Lemaire M."/>
            <person name="Marcet-Houben M."/>
            <person name="Mascher M."/>
            <person name="Morel G."/>
            <person name="Richard G.-F."/>
            <person name="Riechen J."/>
            <person name="Sacerdot C."/>
            <person name="Sarkar A."/>
            <person name="Savel G."/>
            <person name="Schacherer J."/>
            <person name="Sherman D."/>
            <person name="Straub M.-L."/>
            <person name="Stein N."/>
            <person name="Thierry A."/>
            <person name="Trautwein-Schult A."/>
            <person name="Westhof E."/>
            <person name="Worch S."/>
            <person name="Dujon B."/>
            <person name="Souciet J.-L."/>
            <person name="Wincker P."/>
            <person name="Scholz U."/>
            <person name="Neuveglise N."/>
        </authorList>
    </citation>
    <scope>NUCLEOTIDE SEQUENCE</scope>
    <source>
        <strain evidence="7">LS3</strain>
    </source>
</reference>
<dbReference type="InterPro" id="IPR004840">
    <property type="entry name" value="Amino_acid_permease_CS"/>
</dbReference>
<feature type="transmembrane region" description="Helical" evidence="6">
    <location>
        <begin position="102"/>
        <end position="127"/>
    </location>
</feature>
<dbReference type="AlphaFoldDB" id="A0A060T9R8"/>
<feature type="transmembrane region" description="Helical" evidence="6">
    <location>
        <begin position="257"/>
        <end position="280"/>
    </location>
</feature>
<feature type="transmembrane region" description="Helical" evidence="6">
    <location>
        <begin position="20"/>
        <end position="39"/>
    </location>
</feature>
<dbReference type="GO" id="GO:0006865">
    <property type="term" value="P:amino acid transport"/>
    <property type="evidence" value="ECO:0007669"/>
    <property type="project" value="InterPro"/>
</dbReference>
<feature type="transmembrane region" description="Helical" evidence="6">
    <location>
        <begin position="459"/>
        <end position="480"/>
    </location>
</feature>
<protein>
    <submittedName>
        <fullName evidence="7">ARAD1D20878p</fullName>
    </submittedName>
</protein>
<dbReference type="PhylomeDB" id="A0A060T9R8"/>
<dbReference type="PANTHER" id="PTHR45649">
    <property type="entry name" value="AMINO-ACID PERMEASE BAT1"/>
    <property type="match status" value="1"/>
</dbReference>
<evidence type="ECO:0000256" key="6">
    <source>
        <dbReference type="SAM" id="Phobius"/>
    </source>
</evidence>
<proteinExistence type="predicted"/>
<dbReference type="Gene3D" id="1.20.1740.10">
    <property type="entry name" value="Amino acid/polyamine transporter I"/>
    <property type="match status" value="1"/>
</dbReference>
<name>A0A060T9R8_BLAAD</name>
<gene>
    <name evidence="7" type="ORF">GNLVRS02_ARAD1D20878g</name>
</gene>
<feature type="transmembrane region" description="Helical" evidence="6">
    <location>
        <begin position="177"/>
        <end position="196"/>
    </location>
</feature>
<keyword evidence="3 6" id="KW-0812">Transmembrane</keyword>
<keyword evidence="5 6" id="KW-0472">Membrane</keyword>
<feature type="transmembrane region" description="Helical" evidence="6">
    <location>
        <begin position="147"/>
        <end position="170"/>
    </location>
</feature>
<dbReference type="PROSITE" id="PS51257">
    <property type="entry name" value="PROKAR_LIPOPROTEIN"/>
    <property type="match status" value="1"/>
</dbReference>
<dbReference type="InterPro" id="IPR002293">
    <property type="entry name" value="AA/rel_permease1"/>
</dbReference>
<dbReference type="GO" id="GO:0022857">
    <property type="term" value="F:transmembrane transporter activity"/>
    <property type="evidence" value="ECO:0007669"/>
    <property type="project" value="InterPro"/>
</dbReference>
<evidence type="ECO:0000256" key="5">
    <source>
        <dbReference type="ARBA" id="ARBA00023136"/>
    </source>
</evidence>
<evidence type="ECO:0000256" key="2">
    <source>
        <dbReference type="ARBA" id="ARBA00022448"/>
    </source>
</evidence>
<feature type="transmembrane region" description="Helical" evidence="6">
    <location>
        <begin position="387"/>
        <end position="412"/>
    </location>
</feature>
<dbReference type="PANTHER" id="PTHR45649:SF8">
    <property type="entry name" value="PERMEASE, PUTATIVE-RELATED"/>
    <property type="match status" value="1"/>
</dbReference>
<accession>A0A060T9R8</accession>
<dbReference type="EMBL" id="HG937694">
    <property type="protein sequence ID" value="CDP37850.1"/>
    <property type="molecule type" value="Genomic_DNA"/>
</dbReference>
<evidence type="ECO:0000256" key="4">
    <source>
        <dbReference type="ARBA" id="ARBA00022989"/>
    </source>
</evidence>
<keyword evidence="4 6" id="KW-1133">Transmembrane helix</keyword>
<feature type="transmembrane region" description="Helical" evidence="6">
    <location>
        <begin position="310"/>
        <end position="329"/>
    </location>
</feature>
<dbReference type="GO" id="GO:0016020">
    <property type="term" value="C:membrane"/>
    <property type="evidence" value="ECO:0007669"/>
    <property type="project" value="UniProtKB-SubCell"/>
</dbReference>
<evidence type="ECO:0000313" key="7">
    <source>
        <dbReference type="EMBL" id="CDP37850.1"/>
    </source>
</evidence>
<feature type="transmembrane region" description="Helical" evidence="6">
    <location>
        <begin position="216"/>
        <end position="237"/>
    </location>
</feature>
<dbReference type="Pfam" id="PF13520">
    <property type="entry name" value="AA_permease_2"/>
    <property type="match status" value="1"/>
</dbReference>
<comment type="subcellular location">
    <subcellularLocation>
        <location evidence="1">Membrane</location>
        <topology evidence="1">Multi-pass membrane protein</topology>
    </subcellularLocation>
</comment>
<evidence type="ECO:0000256" key="3">
    <source>
        <dbReference type="ARBA" id="ARBA00022692"/>
    </source>
</evidence>
<organism evidence="7">
    <name type="scientific">Blastobotrys adeninivorans</name>
    <name type="common">Yeast</name>
    <name type="synonym">Arxula adeninivorans</name>
    <dbReference type="NCBI Taxonomy" id="409370"/>
    <lineage>
        <taxon>Eukaryota</taxon>
        <taxon>Fungi</taxon>
        <taxon>Dikarya</taxon>
        <taxon>Ascomycota</taxon>
        <taxon>Saccharomycotina</taxon>
        <taxon>Dipodascomycetes</taxon>
        <taxon>Dipodascales</taxon>
        <taxon>Trichomonascaceae</taxon>
        <taxon>Blastobotrys</taxon>
    </lineage>
</organism>
<feature type="transmembrane region" description="Helical" evidence="6">
    <location>
        <begin position="361"/>
        <end position="381"/>
    </location>
</feature>